<sequence>MSDQANIDQGAPVQGVTLEKKPNRFAQGARSNADGLGVGLPVVLSWALSTFVGVEIPLEVASAASALLGLMGAKIQAAL</sequence>
<dbReference type="EMBL" id="CP139472">
    <property type="protein sequence ID" value="WPU48084.1"/>
    <property type="molecule type" value="Genomic_DNA"/>
</dbReference>
<accession>A0ABZ0TDR6</accession>
<reference evidence="1 2" key="1">
    <citation type="submission" date="2023-11" db="EMBL/GenBank/DDBJ databases">
        <title>MicrobeMod: A computational toolkit for identifying prokaryotic methylation and restriction-modification with nanopore sequencing.</title>
        <authorList>
            <person name="Crits-Christoph A."/>
            <person name="Kang S.C."/>
            <person name="Lee H."/>
            <person name="Ostrov N."/>
        </authorList>
    </citation>
    <scope>NUCLEOTIDE SEQUENCE [LARGE SCALE GENOMIC DNA]</scope>
    <source>
        <strain evidence="1 2">ATCC 33173</strain>
    </source>
</reference>
<gene>
    <name evidence="1" type="ORF">SR933_04140</name>
</gene>
<evidence type="ECO:0000313" key="2">
    <source>
        <dbReference type="Proteomes" id="UP001322512"/>
    </source>
</evidence>
<proteinExistence type="predicted"/>
<name>A0ABZ0TDR6_HALED</name>
<dbReference type="Proteomes" id="UP001322512">
    <property type="component" value="Chromosome"/>
</dbReference>
<keyword evidence="2" id="KW-1185">Reference proteome</keyword>
<dbReference type="RefSeq" id="WP_041601944.1">
    <property type="nucleotide sequence ID" value="NC_014532.2"/>
</dbReference>
<organism evidence="1 2">
    <name type="scientific">Halomonas elongata (strain ATCC 33173 / DSM 2581 / NBRC 15536 / NCIMB 2198 / 1H9)</name>
    <dbReference type="NCBI Taxonomy" id="768066"/>
    <lineage>
        <taxon>Bacteria</taxon>
        <taxon>Pseudomonadati</taxon>
        <taxon>Pseudomonadota</taxon>
        <taxon>Gammaproteobacteria</taxon>
        <taxon>Oceanospirillales</taxon>
        <taxon>Halomonadaceae</taxon>
        <taxon>Halomonas</taxon>
    </lineage>
</organism>
<evidence type="ECO:0000313" key="1">
    <source>
        <dbReference type="EMBL" id="WPU48084.1"/>
    </source>
</evidence>
<dbReference type="GeneID" id="91009364"/>
<protein>
    <submittedName>
        <fullName evidence="1">Uncharacterized protein</fullName>
    </submittedName>
</protein>